<gene>
    <name evidence="6" type="ORF">J3491_09630</name>
</gene>
<evidence type="ECO:0000259" key="5">
    <source>
        <dbReference type="PROSITE" id="PS50122"/>
    </source>
</evidence>
<keyword evidence="7" id="KW-1185">Reference proteome</keyword>
<dbReference type="PANTHER" id="PTHR42872:SF6">
    <property type="entry name" value="PROTEIN-GLUTAMATE METHYLESTERASE_PROTEIN-GLUTAMINE GLUTAMINASE"/>
    <property type="match status" value="1"/>
</dbReference>
<evidence type="ECO:0000256" key="3">
    <source>
        <dbReference type="ARBA" id="ARBA00048267"/>
    </source>
</evidence>
<sequence length="333" mass="36774">MKDNAGVLALTGKTKANIKVLVVAEDHHQRMAFSDTVRSCGFALIDCVSRAQLQKKTALFEAEIDIWLIDSDYDDDMATVTAASKPAAVLVGFSQAPYLNEAQLYAKWQRKLKRKLAQMLALPVLVHTPVYKSDDTDNDWHYVVFLGASMGGPSAVKEFLDNLSPTLPICILLAHHFNQTMIGTLPRILNRHNEWRCQVITSSQRLRAGQCLIAPIDKQIVCDSTGRVILLEQPWDGEYKPAIGQILKNTSDVYGSELINIIFSGMGDDGSQYLDLIQDNDSQLWAQEPSLSACPSQPQAIIDSGYCGFIGSPVQLAQKLTDYISEKATASLR</sequence>
<dbReference type="InterPro" id="IPR000673">
    <property type="entry name" value="Sig_transdc_resp-reg_Me-estase"/>
</dbReference>
<protein>
    <recommendedName>
        <fullName evidence="2">protein-glutamate methylesterase</fullName>
        <ecNumber evidence="2">3.1.1.61</ecNumber>
    </recommendedName>
</protein>
<dbReference type="SUPFAM" id="SSF52738">
    <property type="entry name" value="Methylesterase CheB, C-terminal domain"/>
    <property type="match status" value="1"/>
</dbReference>
<dbReference type="InterPro" id="IPR035909">
    <property type="entry name" value="CheB_C"/>
</dbReference>
<evidence type="ECO:0000313" key="7">
    <source>
        <dbReference type="Proteomes" id="UP000664161"/>
    </source>
</evidence>
<evidence type="ECO:0000256" key="2">
    <source>
        <dbReference type="ARBA" id="ARBA00039140"/>
    </source>
</evidence>
<evidence type="ECO:0000313" key="6">
    <source>
        <dbReference type="EMBL" id="MBO1517592.1"/>
    </source>
</evidence>
<dbReference type="PANTHER" id="PTHR42872">
    <property type="entry name" value="PROTEIN-GLUTAMATE METHYLESTERASE/PROTEIN-GLUTAMINE GLUTAMINASE"/>
    <property type="match status" value="1"/>
</dbReference>
<dbReference type="GO" id="GO:0008984">
    <property type="term" value="F:protein-glutamate methylesterase activity"/>
    <property type="evidence" value="ECO:0007669"/>
    <property type="project" value="UniProtKB-EC"/>
</dbReference>
<evidence type="ECO:0000256" key="1">
    <source>
        <dbReference type="ARBA" id="ARBA00022801"/>
    </source>
</evidence>
<name>A0AAW4IZC9_9GAMM</name>
<dbReference type="Gene3D" id="3.40.50.180">
    <property type="entry name" value="Methylesterase CheB, C-terminal domain"/>
    <property type="match status" value="1"/>
</dbReference>
<dbReference type="Proteomes" id="UP000664161">
    <property type="component" value="Unassembled WGS sequence"/>
</dbReference>
<dbReference type="EMBL" id="JAGBKN010000022">
    <property type="protein sequence ID" value="MBO1517592.1"/>
    <property type="molecule type" value="Genomic_DNA"/>
</dbReference>
<feature type="active site" evidence="4">
    <location>
        <position position="149"/>
    </location>
</feature>
<feature type="active site" evidence="4">
    <location>
        <position position="269"/>
    </location>
</feature>
<comment type="caution">
    <text evidence="6">The sequence shown here is derived from an EMBL/GenBank/DDBJ whole genome shotgun (WGS) entry which is preliminary data.</text>
</comment>
<dbReference type="EC" id="3.1.1.61" evidence="2"/>
<keyword evidence="1 4" id="KW-0378">Hydrolase</keyword>
<feature type="domain" description="CheB-type methylesterase" evidence="5">
    <location>
        <begin position="143"/>
        <end position="327"/>
    </location>
</feature>
<evidence type="ECO:0000256" key="4">
    <source>
        <dbReference type="PROSITE-ProRule" id="PRU00050"/>
    </source>
</evidence>
<reference evidence="6 7" key="1">
    <citation type="submission" date="2021-03" db="EMBL/GenBank/DDBJ databases">
        <authorList>
            <person name="Shang D.-D."/>
            <person name="Du Z.-J."/>
            <person name="Chen G.-J."/>
        </authorList>
    </citation>
    <scope>NUCLEOTIDE SEQUENCE [LARGE SCALE GENOMIC DNA]</scope>
    <source>
        <strain evidence="6 7">F2608</strain>
    </source>
</reference>
<dbReference type="GO" id="GO:0006935">
    <property type="term" value="P:chemotaxis"/>
    <property type="evidence" value="ECO:0007669"/>
    <property type="project" value="UniProtKB-UniRule"/>
</dbReference>
<accession>A0AAW4IZC9</accession>
<proteinExistence type="predicted"/>
<dbReference type="GO" id="GO:0005737">
    <property type="term" value="C:cytoplasm"/>
    <property type="evidence" value="ECO:0007669"/>
    <property type="project" value="InterPro"/>
</dbReference>
<keyword evidence="4" id="KW-0145">Chemotaxis</keyword>
<dbReference type="GO" id="GO:0000156">
    <property type="term" value="F:phosphorelay response regulator activity"/>
    <property type="evidence" value="ECO:0007669"/>
    <property type="project" value="InterPro"/>
</dbReference>
<dbReference type="RefSeq" id="WP_207970057.1">
    <property type="nucleotide sequence ID" value="NZ_JAGBKN010000022.1"/>
</dbReference>
<dbReference type="Pfam" id="PF01339">
    <property type="entry name" value="CheB_methylest"/>
    <property type="match status" value="1"/>
</dbReference>
<feature type="active site" evidence="4">
    <location>
        <position position="176"/>
    </location>
</feature>
<organism evidence="6 7">
    <name type="scientific">Psychrobacter halodurans</name>
    <dbReference type="NCBI Taxonomy" id="2818439"/>
    <lineage>
        <taxon>Bacteria</taxon>
        <taxon>Pseudomonadati</taxon>
        <taxon>Pseudomonadota</taxon>
        <taxon>Gammaproteobacteria</taxon>
        <taxon>Moraxellales</taxon>
        <taxon>Moraxellaceae</taxon>
        <taxon>Psychrobacter</taxon>
    </lineage>
</organism>
<dbReference type="PROSITE" id="PS50122">
    <property type="entry name" value="CHEB"/>
    <property type="match status" value="1"/>
</dbReference>
<dbReference type="AlphaFoldDB" id="A0AAW4IZC9"/>
<comment type="catalytic activity">
    <reaction evidence="3">
        <text>[protein]-L-glutamate 5-O-methyl ester + H2O = L-glutamyl-[protein] + methanol + H(+)</text>
        <dbReference type="Rhea" id="RHEA:23236"/>
        <dbReference type="Rhea" id="RHEA-COMP:10208"/>
        <dbReference type="Rhea" id="RHEA-COMP:10311"/>
        <dbReference type="ChEBI" id="CHEBI:15377"/>
        <dbReference type="ChEBI" id="CHEBI:15378"/>
        <dbReference type="ChEBI" id="CHEBI:17790"/>
        <dbReference type="ChEBI" id="CHEBI:29973"/>
        <dbReference type="ChEBI" id="CHEBI:82795"/>
        <dbReference type="EC" id="3.1.1.61"/>
    </reaction>
</comment>